<protein>
    <recommendedName>
        <fullName evidence="4">Peptidase M60 domain-containing protein</fullName>
    </recommendedName>
</protein>
<dbReference type="Proteomes" id="UP000051242">
    <property type="component" value="Unassembled WGS sequence"/>
</dbReference>
<feature type="chain" id="PRO_5006424026" description="Peptidase M60 domain-containing protein" evidence="1">
    <location>
        <begin position="22"/>
        <end position="561"/>
    </location>
</feature>
<accession>A0A0R2SVA4</accession>
<evidence type="ECO:0000313" key="3">
    <source>
        <dbReference type="Proteomes" id="UP000051242"/>
    </source>
</evidence>
<comment type="caution">
    <text evidence="2">The sequence shown here is derived from an EMBL/GenBank/DDBJ whole genome shotgun (WGS) entry which is preliminary data.</text>
</comment>
<evidence type="ECO:0000256" key="1">
    <source>
        <dbReference type="SAM" id="SignalP"/>
    </source>
</evidence>
<dbReference type="AlphaFoldDB" id="A0A0R2SVA4"/>
<dbReference type="EMBL" id="LICD01000249">
    <property type="protein sequence ID" value="KRO78949.1"/>
    <property type="molecule type" value="Genomic_DNA"/>
</dbReference>
<sequence>MLIRALALLALLHVYATTIFAQPPELSGVVTANGDATASRFFAGASRNNGERYALEFNFDEAIDIDVKIDIEVSHQGSSGNIFLLILWNDTFFMRDQLGAYKPWNLQLDTLSPAISEAALTDSYTIKIADDLAFGPIGVSGVTLKIYAAYNSIKNPGDLIYTGNPLSVVINTHQTSGNCAKALYSDFPAPSSVDSVHRYYNFSWQNDPFLCTNVYGDVPQEISSKVRAGLQFTTQKLGLLAPFNGFLLNYNLNNKDEYISAVCETFAKPHEPKALCIRDTPPLNYGRAGGGAGHEGIFNGGGSENSINAYYEQSVFWQEAGYSSEEAMREWYAKEIAKVSVHEFFHAHQQTLMWYFEDKKQFGIPISLSDNIASYRNANRQHDKVFYTPRWIEEGFAEFAAHFLMQQYDPSGPERKNIITMLDLLLYGIEVSTLRGDVISLSDYEYETKIDLVNSENNPTGTPRNIRGVFDLGEWAAIYLWNRDPKNLQGILVDYWKNWGEQENAHPRQGWKYSFEKTFGLSIEDFYVEFDAFMKKPRDEILAILKTNEQVSAATFTPASR</sequence>
<proteinExistence type="predicted"/>
<gene>
    <name evidence="2" type="ORF">ABR85_00885</name>
</gene>
<evidence type="ECO:0000313" key="2">
    <source>
        <dbReference type="EMBL" id="KRO78949.1"/>
    </source>
</evidence>
<keyword evidence="1" id="KW-0732">Signal</keyword>
<reference evidence="2 3" key="1">
    <citation type="submission" date="2015-10" db="EMBL/GenBank/DDBJ databases">
        <title>Metagenome-Assembled Genomes uncover a global brackish microbiome.</title>
        <authorList>
            <person name="Hugerth L.W."/>
            <person name="Larsson J."/>
            <person name="Alneberg J."/>
            <person name="Lindh M.V."/>
            <person name="Legrand C."/>
            <person name="Pinhassi J."/>
            <person name="Andersson A.F."/>
        </authorList>
    </citation>
    <scope>NUCLEOTIDE SEQUENCE [LARGE SCALE GENOMIC DNA]</scope>
    <source>
        <strain evidence="2">BACL22 MAG-120619-bin3</strain>
    </source>
</reference>
<feature type="signal peptide" evidence="1">
    <location>
        <begin position="1"/>
        <end position="21"/>
    </location>
</feature>
<organism evidence="2 3">
    <name type="scientific">OM182 bacterium BACL3 MAG-120619-bin3</name>
    <dbReference type="NCBI Taxonomy" id="1655593"/>
    <lineage>
        <taxon>Bacteria</taxon>
        <taxon>Pseudomonadati</taxon>
        <taxon>Pseudomonadota</taxon>
        <taxon>Gammaproteobacteria</taxon>
        <taxon>OMG group</taxon>
        <taxon>OM182 clade</taxon>
    </lineage>
</organism>
<name>A0A0R2SVA4_9GAMM</name>
<evidence type="ECO:0008006" key="4">
    <source>
        <dbReference type="Google" id="ProtNLM"/>
    </source>
</evidence>